<proteinExistence type="predicted"/>
<sequence>MLKMVAGLVRPTEGTVLLDGDSVSRLKDDRIAYLSGLDHLNALFTIQE</sequence>
<dbReference type="STRING" id="889306.KP78_34740"/>
<keyword evidence="1" id="KW-0547">Nucleotide-binding</keyword>
<evidence type="ECO:0000313" key="1">
    <source>
        <dbReference type="EMBL" id="KIL44510.1"/>
    </source>
</evidence>
<dbReference type="EMBL" id="JXRP01000019">
    <property type="protein sequence ID" value="KIL44510.1"/>
    <property type="molecule type" value="Genomic_DNA"/>
</dbReference>
<evidence type="ECO:0000313" key="2">
    <source>
        <dbReference type="Proteomes" id="UP000031938"/>
    </source>
</evidence>
<dbReference type="Proteomes" id="UP000031938">
    <property type="component" value="Unassembled WGS sequence"/>
</dbReference>
<name>A0A0C2R2N6_9BACL</name>
<gene>
    <name evidence="1" type="ORF">KP78_34740</name>
</gene>
<dbReference type="PATRIC" id="fig|889306.3.peg.3491"/>
<reference evidence="1 2" key="1">
    <citation type="submission" date="2015-01" db="EMBL/GenBank/DDBJ databases">
        <title>Genome sequencing of Jeotgalibacillus soli.</title>
        <authorList>
            <person name="Goh K.M."/>
            <person name="Chan K.-G."/>
            <person name="Yaakop A.S."/>
            <person name="Ee R."/>
            <person name="Gan H.M."/>
            <person name="Chan C.S."/>
        </authorList>
    </citation>
    <scope>NUCLEOTIDE SEQUENCE [LARGE SCALE GENOMIC DNA]</scope>
    <source>
        <strain evidence="1 2">P9</strain>
    </source>
</reference>
<protein>
    <submittedName>
        <fullName evidence="1">Spermidine/putrescine ABC transporter ATP-binding protein</fullName>
    </submittedName>
</protein>
<comment type="caution">
    <text evidence="1">The sequence shown here is derived from an EMBL/GenBank/DDBJ whole genome shotgun (WGS) entry which is preliminary data.</text>
</comment>
<organism evidence="1 2">
    <name type="scientific">Jeotgalibacillus soli</name>
    <dbReference type="NCBI Taxonomy" id="889306"/>
    <lineage>
        <taxon>Bacteria</taxon>
        <taxon>Bacillati</taxon>
        <taxon>Bacillota</taxon>
        <taxon>Bacilli</taxon>
        <taxon>Bacillales</taxon>
        <taxon>Caryophanaceae</taxon>
        <taxon>Jeotgalibacillus</taxon>
    </lineage>
</organism>
<dbReference type="AlphaFoldDB" id="A0A0C2R2N6"/>
<keyword evidence="1" id="KW-0067">ATP-binding</keyword>
<keyword evidence="2" id="KW-1185">Reference proteome</keyword>
<accession>A0A0C2R2N6</accession>
<dbReference type="GO" id="GO:0005524">
    <property type="term" value="F:ATP binding"/>
    <property type="evidence" value="ECO:0007669"/>
    <property type="project" value="UniProtKB-KW"/>
</dbReference>